<feature type="transmembrane region" description="Helical" evidence="5">
    <location>
        <begin position="434"/>
        <end position="452"/>
    </location>
</feature>
<organism evidence="7 8">
    <name type="scientific">Clonostachys byssicola</name>
    <dbReference type="NCBI Taxonomy" id="160290"/>
    <lineage>
        <taxon>Eukaryota</taxon>
        <taxon>Fungi</taxon>
        <taxon>Dikarya</taxon>
        <taxon>Ascomycota</taxon>
        <taxon>Pezizomycotina</taxon>
        <taxon>Sordariomycetes</taxon>
        <taxon>Hypocreomycetidae</taxon>
        <taxon>Hypocreales</taxon>
        <taxon>Bionectriaceae</taxon>
        <taxon>Clonostachys</taxon>
    </lineage>
</organism>
<feature type="signal peptide" evidence="6">
    <location>
        <begin position="1"/>
        <end position="20"/>
    </location>
</feature>
<protein>
    <submittedName>
        <fullName evidence="7">Uncharacterized protein</fullName>
    </submittedName>
</protein>
<evidence type="ECO:0000256" key="5">
    <source>
        <dbReference type="SAM" id="Phobius"/>
    </source>
</evidence>
<feature type="compositionally biased region" description="Polar residues" evidence="4">
    <location>
        <begin position="666"/>
        <end position="681"/>
    </location>
</feature>
<feature type="compositionally biased region" description="Low complexity" evidence="4">
    <location>
        <begin position="388"/>
        <end position="401"/>
    </location>
</feature>
<feature type="region of interest" description="Disordered" evidence="4">
    <location>
        <begin position="663"/>
        <end position="688"/>
    </location>
</feature>
<name>A0A9N9UMJ8_9HYPO</name>
<evidence type="ECO:0000256" key="4">
    <source>
        <dbReference type="SAM" id="MobiDB-lite"/>
    </source>
</evidence>
<dbReference type="SMART" id="SM00248">
    <property type="entry name" value="ANK"/>
    <property type="match status" value="8"/>
</dbReference>
<keyword evidence="8" id="KW-1185">Reference proteome</keyword>
<evidence type="ECO:0000313" key="7">
    <source>
        <dbReference type="EMBL" id="CAG9996188.1"/>
    </source>
</evidence>
<dbReference type="EMBL" id="CABFNO020001538">
    <property type="protein sequence ID" value="CAG9996188.1"/>
    <property type="molecule type" value="Genomic_DNA"/>
</dbReference>
<proteinExistence type="predicted"/>
<feature type="transmembrane region" description="Helical" evidence="5">
    <location>
        <begin position="301"/>
        <end position="324"/>
    </location>
</feature>
<dbReference type="Pfam" id="PF12796">
    <property type="entry name" value="Ank_2"/>
    <property type="match status" value="2"/>
</dbReference>
<reference evidence="7 8" key="2">
    <citation type="submission" date="2021-10" db="EMBL/GenBank/DDBJ databases">
        <authorList>
            <person name="Piombo E."/>
        </authorList>
    </citation>
    <scope>NUCLEOTIDE SEQUENCE [LARGE SCALE GENOMIC DNA]</scope>
</reference>
<feature type="repeat" description="ANK" evidence="3">
    <location>
        <begin position="1186"/>
        <end position="1218"/>
    </location>
</feature>
<accession>A0A9N9UMJ8</accession>
<feature type="region of interest" description="Disordered" evidence="4">
    <location>
        <begin position="727"/>
        <end position="749"/>
    </location>
</feature>
<sequence>MATIGARLVLVVVLADAVAAADDAEFAFNLLSDVAPVLALFGEQFAKQFMSESLTWFDHLVFAMVPLGILTAITGAIRVYGPQVARSFIGRARESRALAEIEIMSSTSEEVCELFNGNSIVRAMGKPKITQFLVFPKDYSDREKEYRNFDNSLRYTKSDSKAKMSVDKSCGIHSLKSAQTAKVITRKKYQSRTTAWIQQHLHKFLERLVRRRGDGNTDMEKTLASANYSKDEAENVLPEPPNLQLNLSSDYSDQGRLKKGNEILLAAIVAVILQTGLIVLAAVMAYNIIPESSSLMESKVYGFPCYAAGSVLLSLGTGLCSIIVEHSTIEHSWEISDDKDEDSKPRLIWLQQNQTVNDQTFNGFVILAGSKRRVITSRRRNPVAVRQSNNNSSSKTTKMSTKNEASTFWQWLTVGAALSAGVGFTAQFMGLRGLAFPCSIAQIGAIFLMALIRAMVRRRLGRIPEHCSALKGHEADLLATQIVFCPEFRTFSWCKKEGEQTSDWHKSPSTLCCWKICSPDPKRTTPFWFQKHNKSSDKPPSEPPSSQQLLRVRERLGDLCKWTSKSAESALSLARSIELFMNTFFPLAPSERKIDKEEKRLTSLDWWIEASRLTDDGKAETKDFIHIPLDGRRPDRNWKVETGKVDAVLSLWMATIVASSLEGRKSTTGPGHSSKSSSQTEADWRRTKAGDDPSYNFCRIIGDNLKNNVLKRDIAWWVDSLVAEQSDSTMRSDDTSEDTQPPGRARNDGVDLVIGFNGRSDNGAIQTGAVEDGSKTPTRDDSACELAITSKAALPTILAQHLFTHFMWTIIDHLPKNMLHSDPGSDQDKVIIEGLQTFDSYNFAQSWLRPRLSHRRLTKAVRTMESYGLGSMTDILLCMIPALSSARLLPNLAILKLMPRVGPHQEWIETAACYRKLLGTIETDKVDEQDSVSVAIFTHTMDFVSFAYEPYDKLASQAEELDETSFALELDEQLRIIVEELASSRFFTIMEKLAPVYERQYRLKTFKSIFSRYKAWEDIANYLKESKDLDETFAKNALGFSQQHCRAFSSIEAIFEWMWFPYNKMRNAENSMTARDIFGWSPFNYLCYRTTNRIIRNFNPELIERYCKLVDNLGRNPLQIVAQGGVHVSFEAMFDMISNERKKSIIYASGMDGMTTLHLIAKSGAIDSLNLIAPWIKRLLPKTDLWGRQAIHIAAKYGHDEITEKLLDMGSRPDQVDEIGKSPVDYFVETKKSSCASDVTEQETTGQSTPSSLSSTPSIVSVQEIVPVLTTGGSSPDDLSGKGVALGEEDSALFLKFGTKDQNCRYSHGKTLLHIAVDILDESAIKKMVNDMEFDTEAQDDGGQTPLHHAILASNTGVAQALIKDCKACKSAKDGRKNTPLMFAVQKNLAVVAQALLEEPDPCAIDETNDEGESAIHLANTRPMAEWLVEKKCCIFITDKNDRTALHAAIDDEREDVALYLIELASSSEPSLRNNKESLLVVACKSGSSMLISKILEKWPDIINQEDEIYGQSPLSWACENGHDMVVQNLLQYRDINVNHTACEWRKYTPLHFSVESDSPKIIELLLQHPMIKPNEKDKYGQSPLQLALQLGNFEVARKLLLHHGTAFKDKVRCFEDFIVDLPDIFEPTIILSVLQGVEEQSLVPEFVLRVFNDMMVPNTLETVKVLAEALKGGSWKEFGFPYRIAAPLGVPELVKALSEQNVDHEGLDEDNWSSADYIQRFDRTGELSAIVTHLQNSGGNKTPDHKVPTTLAWTVYKEGIEVTPCDGHNNCTKVHGMVYSFTHTEKWT</sequence>
<dbReference type="Pfam" id="PF00023">
    <property type="entry name" value="Ank"/>
    <property type="match status" value="2"/>
</dbReference>
<keyword evidence="2 3" id="KW-0040">ANK repeat</keyword>
<keyword evidence="5" id="KW-0812">Transmembrane</keyword>
<feature type="region of interest" description="Disordered" evidence="4">
    <location>
        <begin position="379"/>
        <end position="401"/>
    </location>
</feature>
<dbReference type="PROSITE" id="PS50297">
    <property type="entry name" value="ANK_REP_REGION"/>
    <property type="match status" value="2"/>
</dbReference>
<keyword evidence="1" id="KW-0677">Repeat</keyword>
<feature type="transmembrane region" description="Helical" evidence="5">
    <location>
        <begin position="60"/>
        <end position="81"/>
    </location>
</feature>
<feature type="compositionally biased region" description="Polar residues" evidence="4">
    <location>
        <begin position="1237"/>
        <end position="1247"/>
    </location>
</feature>
<dbReference type="OrthoDB" id="194358at2759"/>
<gene>
    <name evidence="7" type="ORF">CBYS24578_00014409</name>
</gene>
<feature type="region of interest" description="Disordered" evidence="4">
    <location>
        <begin position="1237"/>
        <end position="1257"/>
    </location>
</feature>
<keyword evidence="5" id="KW-0472">Membrane</keyword>
<dbReference type="PANTHER" id="PTHR24198">
    <property type="entry name" value="ANKYRIN REPEAT AND PROTEIN KINASE DOMAIN-CONTAINING PROTEIN"/>
    <property type="match status" value="1"/>
</dbReference>
<evidence type="ECO:0000256" key="1">
    <source>
        <dbReference type="ARBA" id="ARBA00022737"/>
    </source>
</evidence>
<evidence type="ECO:0000256" key="3">
    <source>
        <dbReference type="PROSITE-ProRule" id="PRU00023"/>
    </source>
</evidence>
<dbReference type="Gene3D" id="1.25.40.20">
    <property type="entry name" value="Ankyrin repeat-containing domain"/>
    <property type="match status" value="3"/>
</dbReference>
<dbReference type="InterPro" id="IPR002110">
    <property type="entry name" value="Ankyrin_rpt"/>
</dbReference>
<reference evidence="8" key="1">
    <citation type="submission" date="2019-06" db="EMBL/GenBank/DDBJ databases">
        <authorList>
            <person name="Broberg M."/>
        </authorList>
    </citation>
    <scope>NUCLEOTIDE SEQUENCE [LARGE SCALE GENOMIC DNA]</scope>
</reference>
<feature type="compositionally biased region" description="Low complexity" evidence="4">
    <location>
        <begin position="1248"/>
        <end position="1257"/>
    </location>
</feature>
<comment type="caution">
    <text evidence="7">The sequence shown here is derived from an EMBL/GenBank/DDBJ whole genome shotgun (WGS) entry which is preliminary data.</text>
</comment>
<evidence type="ECO:0000313" key="8">
    <source>
        <dbReference type="Proteomes" id="UP000754883"/>
    </source>
</evidence>
<dbReference type="InterPro" id="IPR036770">
    <property type="entry name" value="Ankyrin_rpt-contain_sf"/>
</dbReference>
<dbReference type="SUPFAM" id="SSF48403">
    <property type="entry name" value="Ankyrin repeat"/>
    <property type="match status" value="2"/>
</dbReference>
<evidence type="ECO:0000256" key="2">
    <source>
        <dbReference type="ARBA" id="ARBA00023043"/>
    </source>
</evidence>
<feature type="repeat" description="ANK" evidence="3">
    <location>
        <begin position="1580"/>
        <end position="1605"/>
    </location>
</feature>
<dbReference type="Proteomes" id="UP000754883">
    <property type="component" value="Unassembled WGS sequence"/>
</dbReference>
<feature type="transmembrane region" description="Helical" evidence="5">
    <location>
        <begin position="263"/>
        <end position="289"/>
    </location>
</feature>
<feature type="region of interest" description="Disordered" evidence="4">
    <location>
        <begin position="528"/>
        <end position="547"/>
    </location>
</feature>
<keyword evidence="6" id="KW-0732">Signal</keyword>
<keyword evidence="5" id="KW-1133">Transmembrane helix</keyword>
<evidence type="ECO:0000256" key="6">
    <source>
        <dbReference type="SAM" id="SignalP"/>
    </source>
</evidence>
<feature type="chain" id="PRO_5040353927" evidence="6">
    <location>
        <begin position="21"/>
        <end position="1789"/>
    </location>
</feature>
<dbReference type="PROSITE" id="PS50088">
    <property type="entry name" value="ANK_REPEAT"/>
    <property type="match status" value="2"/>
</dbReference>
<dbReference type="PANTHER" id="PTHR24198:SF165">
    <property type="entry name" value="ANKYRIN REPEAT-CONTAINING PROTEIN-RELATED"/>
    <property type="match status" value="1"/>
</dbReference>